<gene>
    <name evidence="13" type="ORF">Taro_020525</name>
</gene>
<dbReference type="EMBL" id="NMUH01001020">
    <property type="protein sequence ID" value="MQL87975.1"/>
    <property type="molecule type" value="Genomic_DNA"/>
</dbReference>
<dbReference type="InterPro" id="IPR000719">
    <property type="entry name" value="Prot_kinase_dom"/>
</dbReference>
<comment type="catalytic activity">
    <reaction evidence="7">
        <text>L-threonyl-[protein] + ATP = O-phospho-L-threonyl-[protein] + ADP + H(+)</text>
        <dbReference type="Rhea" id="RHEA:46608"/>
        <dbReference type="Rhea" id="RHEA-COMP:11060"/>
        <dbReference type="Rhea" id="RHEA-COMP:11605"/>
        <dbReference type="ChEBI" id="CHEBI:15378"/>
        <dbReference type="ChEBI" id="CHEBI:30013"/>
        <dbReference type="ChEBI" id="CHEBI:30616"/>
        <dbReference type="ChEBI" id="CHEBI:61977"/>
        <dbReference type="ChEBI" id="CHEBI:456216"/>
        <dbReference type="EC" id="2.7.11.1"/>
    </reaction>
</comment>
<dbReference type="GO" id="GO:0005524">
    <property type="term" value="F:ATP binding"/>
    <property type="evidence" value="ECO:0007669"/>
    <property type="project" value="UniProtKB-UniRule"/>
</dbReference>
<dbReference type="SUPFAM" id="SSF56112">
    <property type="entry name" value="Protein kinase-like (PK-like)"/>
    <property type="match status" value="1"/>
</dbReference>
<evidence type="ECO:0000256" key="3">
    <source>
        <dbReference type="ARBA" id="ARBA00022679"/>
    </source>
</evidence>
<reference evidence="13" key="1">
    <citation type="submission" date="2017-07" db="EMBL/GenBank/DDBJ databases">
        <title>Taro Niue Genome Assembly and Annotation.</title>
        <authorList>
            <person name="Atibalentja N."/>
            <person name="Keating K."/>
            <person name="Fields C.J."/>
        </authorList>
    </citation>
    <scope>NUCLEOTIDE SEQUENCE</scope>
    <source>
        <strain evidence="13">Niue_2</strain>
        <tissue evidence="13">Leaf</tissue>
    </source>
</reference>
<dbReference type="PANTHER" id="PTHR24343">
    <property type="entry name" value="SERINE/THREONINE KINASE"/>
    <property type="match status" value="1"/>
</dbReference>
<evidence type="ECO:0000256" key="7">
    <source>
        <dbReference type="ARBA" id="ARBA00047899"/>
    </source>
</evidence>
<feature type="binding site" evidence="9">
    <location>
        <position position="218"/>
    </location>
    <ligand>
        <name>ATP</name>
        <dbReference type="ChEBI" id="CHEBI:30616"/>
    </ligand>
</feature>
<evidence type="ECO:0000256" key="9">
    <source>
        <dbReference type="PROSITE-ProRule" id="PRU10141"/>
    </source>
</evidence>
<evidence type="ECO:0000256" key="11">
    <source>
        <dbReference type="SAM" id="MobiDB-lite"/>
    </source>
</evidence>
<keyword evidence="5" id="KW-0418">Kinase</keyword>
<keyword evidence="2 10" id="KW-0723">Serine/threonine-protein kinase</keyword>
<accession>A0A843UWI2</accession>
<keyword evidence="4 9" id="KW-0547">Nucleotide-binding</keyword>
<dbReference type="SMART" id="SM00220">
    <property type="entry name" value="S_TKc"/>
    <property type="match status" value="1"/>
</dbReference>
<comment type="similarity">
    <text evidence="10">Belongs to the protein kinase superfamily.</text>
</comment>
<feature type="compositionally biased region" description="Basic residues" evidence="11">
    <location>
        <begin position="64"/>
        <end position="74"/>
    </location>
</feature>
<dbReference type="InterPro" id="IPR011009">
    <property type="entry name" value="Kinase-like_dom_sf"/>
</dbReference>
<evidence type="ECO:0000313" key="13">
    <source>
        <dbReference type="EMBL" id="MQL87975.1"/>
    </source>
</evidence>
<evidence type="ECO:0000259" key="12">
    <source>
        <dbReference type="PROSITE" id="PS50011"/>
    </source>
</evidence>
<dbReference type="InterPro" id="IPR008271">
    <property type="entry name" value="Ser/Thr_kinase_AS"/>
</dbReference>
<evidence type="ECO:0000313" key="14">
    <source>
        <dbReference type="Proteomes" id="UP000652761"/>
    </source>
</evidence>
<dbReference type="PROSITE" id="PS50011">
    <property type="entry name" value="PROTEIN_KINASE_DOM"/>
    <property type="match status" value="1"/>
</dbReference>
<dbReference type="AlphaFoldDB" id="A0A843UWI2"/>
<name>A0A843UWI2_COLES</name>
<sequence>MDHGWTASMWGPKSLPNHWLLPVKLDGPVHEGGGSPAPPCSGHSGYGIQRSADPPSPTGAAPGRRIKREGRKRTVTTPQRERGKSSGERSCNERAGWKLEAGTKSAARIWSSSREEKGGRGRSVALFHRRSSINLLLAVADSPGSLRSGPVLAQGQLLLAVVLFDVCAGEFGELVKGRRPVFEEEMDKYEVVKDIGSGNFGVARLMRHKETKELVAMKYIERGYKIDENVAREIINHRSLRHPNIIRFKEARYFFQQLISGVSYCHHMQICHRDLKLENTLLDGSPAPRLKICDFGYSKVRFRSMILCLAPLSLRFSIVGAPLAAQVDGRHARVHRAGGALPSGIRRQGFCVKAPKTKISGAGASFRASRRSCGVVVGWLPGWWPRRGPGNVARLSRHVGAV</sequence>
<comment type="catalytic activity">
    <reaction evidence="8">
        <text>L-seryl-[protein] + ATP = O-phospho-L-seryl-[protein] + ADP + H(+)</text>
        <dbReference type="Rhea" id="RHEA:17989"/>
        <dbReference type="Rhea" id="RHEA-COMP:9863"/>
        <dbReference type="Rhea" id="RHEA-COMP:11604"/>
        <dbReference type="ChEBI" id="CHEBI:15378"/>
        <dbReference type="ChEBI" id="CHEBI:29999"/>
        <dbReference type="ChEBI" id="CHEBI:30616"/>
        <dbReference type="ChEBI" id="CHEBI:83421"/>
        <dbReference type="ChEBI" id="CHEBI:456216"/>
        <dbReference type="EC" id="2.7.11.1"/>
    </reaction>
</comment>
<evidence type="ECO:0000256" key="1">
    <source>
        <dbReference type="ARBA" id="ARBA00012513"/>
    </source>
</evidence>
<dbReference type="Pfam" id="PF00069">
    <property type="entry name" value="Pkinase"/>
    <property type="match status" value="1"/>
</dbReference>
<dbReference type="PANTHER" id="PTHR24343:SF376">
    <property type="entry name" value="SERINE_THREONINE-PROTEIN KINASE SRK2A-RELATED"/>
    <property type="match status" value="1"/>
</dbReference>
<keyword evidence="14" id="KW-1185">Reference proteome</keyword>
<evidence type="ECO:0000256" key="5">
    <source>
        <dbReference type="ARBA" id="ARBA00022777"/>
    </source>
</evidence>
<evidence type="ECO:0000256" key="6">
    <source>
        <dbReference type="ARBA" id="ARBA00022840"/>
    </source>
</evidence>
<evidence type="ECO:0000256" key="4">
    <source>
        <dbReference type="ARBA" id="ARBA00022741"/>
    </source>
</evidence>
<dbReference type="InterPro" id="IPR017441">
    <property type="entry name" value="Protein_kinase_ATP_BS"/>
</dbReference>
<protein>
    <recommendedName>
        <fullName evidence="1">non-specific serine/threonine protein kinase</fullName>
        <ecNumber evidence="1">2.7.11.1</ecNumber>
    </recommendedName>
</protein>
<dbReference type="OrthoDB" id="193931at2759"/>
<keyword evidence="3" id="KW-0808">Transferase</keyword>
<comment type="caution">
    <text evidence="13">The sequence shown here is derived from an EMBL/GenBank/DDBJ whole genome shotgun (WGS) entry which is preliminary data.</text>
</comment>
<dbReference type="Gene3D" id="1.10.510.10">
    <property type="entry name" value="Transferase(Phosphotransferase) domain 1"/>
    <property type="match status" value="1"/>
</dbReference>
<proteinExistence type="inferred from homology"/>
<feature type="compositionally biased region" description="Basic and acidic residues" evidence="11">
    <location>
        <begin position="79"/>
        <end position="97"/>
    </location>
</feature>
<evidence type="ECO:0000256" key="2">
    <source>
        <dbReference type="ARBA" id="ARBA00022527"/>
    </source>
</evidence>
<dbReference type="Gene3D" id="3.30.200.20">
    <property type="entry name" value="Phosphorylase Kinase, domain 1"/>
    <property type="match status" value="1"/>
</dbReference>
<keyword evidence="6 9" id="KW-0067">ATP-binding</keyword>
<evidence type="ECO:0000256" key="10">
    <source>
        <dbReference type="RuleBase" id="RU000304"/>
    </source>
</evidence>
<dbReference type="EC" id="2.7.11.1" evidence="1"/>
<dbReference type="Proteomes" id="UP000652761">
    <property type="component" value="Unassembled WGS sequence"/>
</dbReference>
<evidence type="ECO:0000256" key="8">
    <source>
        <dbReference type="ARBA" id="ARBA00048679"/>
    </source>
</evidence>
<organism evidence="13 14">
    <name type="scientific">Colocasia esculenta</name>
    <name type="common">Wild taro</name>
    <name type="synonym">Arum esculentum</name>
    <dbReference type="NCBI Taxonomy" id="4460"/>
    <lineage>
        <taxon>Eukaryota</taxon>
        <taxon>Viridiplantae</taxon>
        <taxon>Streptophyta</taxon>
        <taxon>Embryophyta</taxon>
        <taxon>Tracheophyta</taxon>
        <taxon>Spermatophyta</taxon>
        <taxon>Magnoliopsida</taxon>
        <taxon>Liliopsida</taxon>
        <taxon>Araceae</taxon>
        <taxon>Aroideae</taxon>
        <taxon>Colocasieae</taxon>
        <taxon>Colocasia</taxon>
    </lineage>
</organism>
<feature type="domain" description="Protein kinase" evidence="12">
    <location>
        <begin position="189"/>
        <end position="402"/>
    </location>
</feature>
<dbReference type="PROSITE" id="PS00107">
    <property type="entry name" value="PROTEIN_KINASE_ATP"/>
    <property type="match status" value="1"/>
</dbReference>
<dbReference type="PROSITE" id="PS00108">
    <property type="entry name" value="PROTEIN_KINASE_ST"/>
    <property type="match status" value="1"/>
</dbReference>
<dbReference type="GO" id="GO:0004674">
    <property type="term" value="F:protein serine/threonine kinase activity"/>
    <property type="evidence" value="ECO:0007669"/>
    <property type="project" value="UniProtKB-KW"/>
</dbReference>
<feature type="region of interest" description="Disordered" evidence="11">
    <location>
        <begin position="29"/>
        <end position="97"/>
    </location>
</feature>